<keyword evidence="3" id="KW-1185">Reference proteome</keyword>
<feature type="chain" id="PRO_5037823829" description="Peptidase inhibitor family I36" evidence="1">
    <location>
        <begin position="28"/>
        <end position="140"/>
    </location>
</feature>
<reference evidence="2" key="2">
    <citation type="submission" date="2020-09" db="EMBL/GenBank/DDBJ databases">
        <authorList>
            <person name="Sun Q."/>
            <person name="Ohkuma M."/>
        </authorList>
    </citation>
    <scope>NUCLEOTIDE SEQUENCE</scope>
    <source>
        <strain evidence="2">JCM 4391</strain>
    </source>
</reference>
<protein>
    <recommendedName>
        <fullName evidence="4">Peptidase inhibitor family I36</fullName>
    </recommendedName>
</protein>
<sequence length="140" mass="15138">MAKIRTALLGAAMAATAILASPGIAQADGGCNAGEFCAYSDEHGQTYRTPNSSTNWPDTIQNKVDWVQNLGTSGSPAQVNIYYNENYASAYACLGQGAQWNLRQRTQVFSWTGQYSAGHMKVVHDDAASHKWVWSCGNNT</sequence>
<comment type="caution">
    <text evidence="2">The sequence shown here is derived from an EMBL/GenBank/DDBJ whole genome shotgun (WGS) entry which is preliminary data.</text>
</comment>
<evidence type="ECO:0000256" key="1">
    <source>
        <dbReference type="SAM" id="SignalP"/>
    </source>
</evidence>
<keyword evidence="1" id="KW-0732">Signal</keyword>
<organism evidence="2 3">
    <name type="scientific">Streptomyces lavendofoliae</name>
    <dbReference type="NCBI Taxonomy" id="67314"/>
    <lineage>
        <taxon>Bacteria</taxon>
        <taxon>Bacillati</taxon>
        <taxon>Actinomycetota</taxon>
        <taxon>Actinomycetes</taxon>
        <taxon>Kitasatosporales</taxon>
        <taxon>Streptomycetaceae</taxon>
        <taxon>Streptomyces</taxon>
    </lineage>
</organism>
<accession>A0A918I3L2</accession>
<dbReference type="RefSeq" id="WP_189554526.1">
    <property type="nucleotide sequence ID" value="NZ_BMTP01000022.1"/>
</dbReference>
<gene>
    <name evidence="2" type="ORF">GCM10010274_61380</name>
</gene>
<dbReference type="Proteomes" id="UP000636661">
    <property type="component" value="Unassembled WGS sequence"/>
</dbReference>
<reference evidence="2" key="1">
    <citation type="journal article" date="2014" name="Int. J. Syst. Evol. Microbiol.">
        <title>Complete genome sequence of Corynebacterium casei LMG S-19264T (=DSM 44701T), isolated from a smear-ripened cheese.</title>
        <authorList>
            <consortium name="US DOE Joint Genome Institute (JGI-PGF)"/>
            <person name="Walter F."/>
            <person name="Albersmeier A."/>
            <person name="Kalinowski J."/>
            <person name="Ruckert C."/>
        </authorList>
    </citation>
    <scope>NUCLEOTIDE SEQUENCE</scope>
    <source>
        <strain evidence="2">JCM 4391</strain>
    </source>
</reference>
<dbReference type="EMBL" id="BMTP01000022">
    <property type="protein sequence ID" value="GGU64353.1"/>
    <property type="molecule type" value="Genomic_DNA"/>
</dbReference>
<evidence type="ECO:0000313" key="3">
    <source>
        <dbReference type="Proteomes" id="UP000636661"/>
    </source>
</evidence>
<evidence type="ECO:0008006" key="4">
    <source>
        <dbReference type="Google" id="ProtNLM"/>
    </source>
</evidence>
<dbReference type="AlphaFoldDB" id="A0A918I3L2"/>
<proteinExistence type="predicted"/>
<name>A0A918I3L2_9ACTN</name>
<feature type="signal peptide" evidence="1">
    <location>
        <begin position="1"/>
        <end position="27"/>
    </location>
</feature>
<evidence type="ECO:0000313" key="2">
    <source>
        <dbReference type="EMBL" id="GGU64353.1"/>
    </source>
</evidence>